<dbReference type="EMBL" id="JAKCXM010000004">
    <property type="protein sequence ID" value="KAJ0409425.1"/>
    <property type="molecule type" value="Genomic_DNA"/>
</dbReference>
<dbReference type="AlphaFoldDB" id="A0AAD5LSX1"/>
<feature type="region of interest" description="Disordered" evidence="1">
    <location>
        <begin position="60"/>
        <end position="82"/>
    </location>
</feature>
<evidence type="ECO:0000313" key="3">
    <source>
        <dbReference type="Proteomes" id="UP001209570"/>
    </source>
</evidence>
<evidence type="ECO:0000256" key="1">
    <source>
        <dbReference type="SAM" id="MobiDB-lite"/>
    </source>
</evidence>
<organism evidence="2 3">
    <name type="scientific">Pythium insidiosum</name>
    <name type="common">Pythiosis disease agent</name>
    <dbReference type="NCBI Taxonomy" id="114742"/>
    <lineage>
        <taxon>Eukaryota</taxon>
        <taxon>Sar</taxon>
        <taxon>Stramenopiles</taxon>
        <taxon>Oomycota</taxon>
        <taxon>Peronosporomycetes</taxon>
        <taxon>Pythiales</taxon>
        <taxon>Pythiaceae</taxon>
        <taxon>Pythium</taxon>
    </lineage>
</organism>
<reference evidence="2" key="1">
    <citation type="submission" date="2021-12" db="EMBL/GenBank/DDBJ databases">
        <title>Prjna785345.</title>
        <authorList>
            <person name="Rujirawat T."/>
            <person name="Krajaejun T."/>
        </authorList>
    </citation>
    <scope>NUCLEOTIDE SEQUENCE</scope>
    <source>
        <strain evidence="2">Pi057C3</strain>
    </source>
</reference>
<gene>
    <name evidence="2" type="ORF">P43SY_002315</name>
</gene>
<keyword evidence="3" id="KW-1185">Reference proteome</keyword>
<feature type="compositionally biased region" description="Low complexity" evidence="1">
    <location>
        <begin position="65"/>
        <end position="76"/>
    </location>
</feature>
<name>A0AAD5LSX1_PYTIN</name>
<accession>A0AAD5LSX1</accession>
<protein>
    <submittedName>
        <fullName evidence="2">Uncharacterized protein</fullName>
    </submittedName>
</protein>
<proteinExistence type="predicted"/>
<evidence type="ECO:0000313" key="2">
    <source>
        <dbReference type="EMBL" id="KAJ0409425.1"/>
    </source>
</evidence>
<feature type="region of interest" description="Disordered" evidence="1">
    <location>
        <begin position="1"/>
        <end position="44"/>
    </location>
</feature>
<sequence length="113" mass="12045">MKKLLGGIFQKQKGDTGTPTPARSDGGTVTSPPPASLRRAAASPDAAFKTGLRSSWDTFFAPGRSATPPTSPPTAAVPDGRIPTPAKVQRVLKVFNQNLEMLMREIVMKTRIV</sequence>
<comment type="caution">
    <text evidence="2">The sequence shown here is derived from an EMBL/GenBank/DDBJ whole genome shotgun (WGS) entry which is preliminary data.</text>
</comment>
<dbReference type="Proteomes" id="UP001209570">
    <property type="component" value="Unassembled WGS sequence"/>
</dbReference>